<feature type="compositionally biased region" description="Basic and acidic residues" evidence="4">
    <location>
        <begin position="560"/>
        <end position="593"/>
    </location>
</feature>
<evidence type="ECO:0000256" key="3">
    <source>
        <dbReference type="SAM" id="Coils"/>
    </source>
</evidence>
<feature type="compositionally biased region" description="Basic and acidic residues" evidence="4">
    <location>
        <begin position="603"/>
        <end position="615"/>
    </location>
</feature>
<evidence type="ECO:0000256" key="4">
    <source>
        <dbReference type="SAM" id="MobiDB-lite"/>
    </source>
</evidence>
<organism evidence="6 7">
    <name type="scientific">Symbiodinium microadriaticum</name>
    <name type="common">Dinoflagellate</name>
    <name type="synonym">Zooxanthella microadriatica</name>
    <dbReference type="NCBI Taxonomy" id="2951"/>
    <lineage>
        <taxon>Eukaryota</taxon>
        <taxon>Sar</taxon>
        <taxon>Alveolata</taxon>
        <taxon>Dinophyceae</taxon>
        <taxon>Suessiales</taxon>
        <taxon>Symbiodiniaceae</taxon>
        <taxon>Symbiodinium</taxon>
    </lineage>
</organism>
<dbReference type="AlphaFoldDB" id="A0A1Q9DXU9"/>
<dbReference type="Proteomes" id="UP000186817">
    <property type="component" value="Unassembled WGS sequence"/>
</dbReference>
<dbReference type="EMBL" id="LSRX01000343">
    <property type="protein sequence ID" value="OLQ00006.1"/>
    <property type="molecule type" value="Genomic_DNA"/>
</dbReference>
<dbReference type="PROSITE" id="PS50004">
    <property type="entry name" value="C2"/>
    <property type="match status" value="1"/>
</dbReference>
<dbReference type="PANTHER" id="PTHR45761:SF1">
    <property type="entry name" value="EXTENDED SYNAPTOTAGMIN-LIKE PROTEIN 2, ISOFORM C"/>
    <property type="match status" value="1"/>
</dbReference>
<dbReference type="InterPro" id="IPR039010">
    <property type="entry name" value="Synaptotagmin_SMP"/>
</dbReference>
<feature type="compositionally biased region" description="Basic residues" evidence="4">
    <location>
        <begin position="290"/>
        <end position="299"/>
    </location>
</feature>
<feature type="compositionally biased region" description="Basic and acidic residues" evidence="4">
    <location>
        <begin position="501"/>
        <end position="510"/>
    </location>
</feature>
<dbReference type="Pfam" id="PF17047">
    <property type="entry name" value="SMP_LBD"/>
    <property type="match status" value="1"/>
</dbReference>
<keyword evidence="3" id="KW-0175">Coiled coil</keyword>
<accession>A0A1Q9DXU9</accession>
<reference evidence="6 7" key="1">
    <citation type="submission" date="2016-02" db="EMBL/GenBank/DDBJ databases">
        <title>Genome analysis of coral dinoflagellate symbionts highlights evolutionary adaptations to a symbiotic lifestyle.</title>
        <authorList>
            <person name="Aranda M."/>
            <person name="Li Y."/>
            <person name="Liew Y.J."/>
            <person name="Baumgarten S."/>
            <person name="Simakov O."/>
            <person name="Wilson M."/>
            <person name="Piel J."/>
            <person name="Ashoor H."/>
            <person name="Bougouffa S."/>
            <person name="Bajic V.B."/>
            <person name="Ryu T."/>
            <person name="Ravasi T."/>
            <person name="Bayer T."/>
            <person name="Micklem G."/>
            <person name="Kim H."/>
            <person name="Bhak J."/>
            <person name="Lajeunesse T.C."/>
            <person name="Voolstra C.R."/>
        </authorList>
    </citation>
    <scope>NUCLEOTIDE SEQUENCE [LARGE SCALE GENOMIC DNA]</scope>
    <source>
        <strain evidence="6 7">CCMP2467</strain>
    </source>
</reference>
<feature type="domain" description="C2" evidence="5">
    <location>
        <begin position="802"/>
        <end position="922"/>
    </location>
</feature>
<feature type="region of interest" description="Disordered" evidence="4">
    <location>
        <begin position="1"/>
        <end position="33"/>
    </location>
</feature>
<dbReference type="GO" id="GO:0005737">
    <property type="term" value="C:cytoplasm"/>
    <property type="evidence" value="ECO:0007669"/>
    <property type="project" value="UniProtKB-ARBA"/>
</dbReference>
<dbReference type="Pfam" id="PF00168">
    <property type="entry name" value="C2"/>
    <property type="match status" value="1"/>
</dbReference>
<feature type="compositionally biased region" description="Low complexity" evidence="4">
    <location>
        <begin position="1"/>
        <end position="23"/>
    </location>
</feature>
<dbReference type="CDD" id="cd00030">
    <property type="entry name" value="C2"/>
    <property type="match status" value="1"/>
</dbReference>
<evidence type="ECO:0000313" key="6">
    <source>
        <dbReference type="EMBL" id="OLQ00006.1"/>
    </source>
</evidence>
<keyword evidence="7" id="KW-1185">Reference proteome</keyword>
<dbReference type="OrthoDB" id="331591at2759"/>
<dbReference type="InterPro" id="IPR051634">
    <property type="entry name" value="Extended_Synaptotagmin"/>
</dbReference>
<feature type="compositionally biased region" description="Acidic residues" evidence="4">
    <location>
        <begin position="305"/>
        <end position="327"/>
    </location>
</feature>
<protein>
    <submittedName>
        <fullName evidence="6">Synaptotagmin-4</fullName>
    </submittedName>
</protein>
<evidence type="ECO:0000256" key="1">
    <source>
        <dbReference type="ARBA" id="ARBA00022692"/>
    </source>
</evidence>
<comment type="caution">
    <text evidence="6">The sequence shown here is derived from an EMBL/GenBank/DDBJ whole genome shotgun (WGS) entry which is preliminary data.</text>
</comment>
<evidence type="ECO:0000313" key="7">
    <source>
        <dbReference type="Proteomes" id="UP000186817"/>
    </source>
</evidence>
<dbReference type="CDD" id="cd21670">
    <property type="entry name" value="SMP_ESyt"/>
    <property type="match status" value="1"/>
</dbReference>
<feature type="coiled-coil region" evidence="3">
    <location>
        <begin position="38"/>
        <end position="72"/>
    </location>
</feature>
<keyword evidence="2" id="KW-0472">Membrane</keyword>
<feature type="region of interest" description="Disordered" evidence="4">
    <location>
        <begin position="264"/>
        <end position="642"/>
    </location>
</feature>
<feature type="compositionally biased region" description="Basic and acidic residues" evidence="4">
    <location>
        <begin position="382"/>
        <end position="416"/>
    </location>
</feature>
<feature type="compositionally biased region" description="Basic and acidic residues" evidence="4">
    <location>
        <begin position="436"/>
        <end position="450"/>
    </location>
</feature>
<sequence length="1128" mass="124776">MWGPWGPWDWPRPNPAARANAHPGDGRSTTGGTRAQMLQQLQEENRRLRSDNAAFREEVEGAKAEVVSMETKMKKEAKAKHSLDIADMSQRVREVTRDLNDQGKVHRSTLAEMQSKVVMLERLHKDKSREVQPCWLVASLYPVSKGGSWGQWNDAAGWWLQGSSWGQWNADGKFDPADVGLEDAARFLENMDEATWDKCGPMTFKVDARRGGCDEGGIGDIFERLHFHANVKLHPLLQLASDMHSGQNGINACGLNLTKFRQSLTEDGDGDGKKKKKKKKDKGDKGTGKEKRKSKRAKKGPAPDAEGDGDGDDRDNDDREDEDALSSDEEKDKDLDLHEDEEAEDVKEKEGAGIGGEAEAARTSSKVTGVSTVTVRGGQLRVIREEHPAGDNTRQDSDEKVMLADAAAAEKPKSTHAEVPVEEQIDQDQIPHPRSAKTDANAKDARKDSDEAMLAEASADWPKGNTEAHAATPPDSVSRLQVPVEEQIDQIPHPGSAKTDANTKDARKAMLAEASADMPKGNTDAHAATPPDSVSVSQLQVPVEEQIDQIPDQGSAKTDANAKDARKDSDEVDEKNHAATDAENARQGSDEKVMPAAIAPEPEMPKKNTGAEDSKSSASKRKRKQQQLQQQDSEESRDHDLKSEAVLPVTRIIETELLPAVNRMSPVNISLTKFTLGNTPPSFGKMTLTQPQHPFRLRAALPISWESDQVIEAVALSIPIGVKDLKIKARLLVDQGPILDKLPIIGGIGLSMPEVPEIDFDLTGIANVAELPGIRGLVFNAIQGAIASAIVLPNRIAIPLGKRADLEDPAQLFHPPPAGLLGVKIISASNLPSQDLWDESDPYVKVGVGHFAKDFKTKEKWNKKNPEWNEESKLFPVYAMCQLITLRIFDKDNLSWHDEIGEVRRIEVQDAIKKKEEQDYQLYDAKGKQIPDSFVRLSFDYKVVGQLVKKPTGADDTLFVLLVAVDKLRPEKSYELQDTITLSYRIDAEGEVLEQEGKKKPEILDKEKEQMKFVRNVLRKLEEKKLTTKAAAEITGLTVEEVNRIKQMHSATVATEYEMAHQVSFVLKKKDVDTKSVHLKLSSKEIDENLELPILQNLSPDLLTPLQLKLKDGTMIICRLRLMSLTDR</sequence>
<evidence type="ECO:0000259" key="5">
    <source>
        <dbReference type="PROSITE" id="PS50004"/>
    </source>
</evidence>
<feature type="compositionally biased region" description="Low complexity" evidence="4">
    <location>
        <begin position="357"/>
        <end position="378"/>
    </location>
</feature>
<keyword evidence="2" id="KW-1133">Transmembrane helix</keyword>
<dbReference type="InterPro" id="IPR035892">
    <property type="entry name" value="C2_domain_sf"/>
</dbReference>
<dbReference type="Gene3D" id="2.60.40.150">
    <property type="entry name" value="C2 domain"/>
    <property type="match status" value="1"/>
</dbReference>
<gene>
    <name evidence="6" type="primary">SYT4</name>
    <name evidence="6" type="ORF">AK812_SmicGene17398</name>
</gene>
<proteinExistence type="predicted"/>
<dbReference type="InterPro" id="IPR000008">
    <property type="entry name" value="C2_dom"/>
</dbReference>
<dbReference type="SMART" id="SM00239">
    <property type="entry name" value="C2"/>
    <property type="match status" value="1"/>
</dbReference>
<dbReference type="SUPFAM" id="SSF49562">
    <property type="entry name" value="C2 domain (Calcium/lipid-binding domain, CaLB)"/>
    <property type="match status" value="1"/>
</dbReference>
<dbReference type="PANTHER" id="PTHR45761">
    <property type="entry name" value="EXTENDED SYNAPTOTAGMIN-LIKE PROTEIN 2, ISOFORM C"/>
    <property type="match status" value="1"/>
</dbReference>
<keyword evidence="1" id="KW-0812">Transmembrane</keyword>
<name>A0A1Q9DXU9_SYMMI</name>
<evidence type="ECO:0000256" key="2">
    <source>
        <dbReference type="ARBA" id="ARBA00022989"/>
    </source>
</evidence>